<evidence type="ECO:0000256" key="3">
    <source>
        <dbReference type="ARBA" id="ARBA00022990"/>
    </source>
</evidence>
<feature type="domain" description="PH" evidence="4">
    <location>
        <begin position="1"/>
        <end position="79"/>
    </location>
</feature>
<gene>
    <name evidence="6" type="ORF">P5673_029861</name>
</gene>
<evidence type="ECO:0000256" key="2">
    <source>
        <dbReference type="ARBA" id="ARBA00022737"/>
    </source>
</evidence>
<evidence type="ECO:0000259" key="4">
    <source>
        <dbReference type="PROSITE" id="PS50003"/>
    </source>
</evidence>
<dbReference type="Gene3D" id="2.30.29.30">
    <property type="entry name" value="Pleckstrin-homology domain (PH domain)/Phosphotyrosine-binding domain (PTB)"/>
    <property type="match status" value="2"/>
</dbReference>
<organism evidence="6 7">
    <name type="scientific">Acropora cervicornis</name>
    <name type="common">Staghorn coral</name>
    <dbReference type="NCBI Taxonomy" id="6130"/>
    <lineage>
        <taxon>Eukaryota</taxon>
        <taxon>Metazoa</taxon>
        <taxon>Cnidaria</taxon>
        <taxon>Anthozoa</taxon>
        <taxon>Hexacorallia</taxon>
        <taxon>Scleractinia</taxon>
        <taxon>Astrocoeniina</taxon>
        <taxon>Acroporidae</taxon>
        <taxon>Acropora</taxon>
    </lineage>
</organism>
<keyword evidence="2" id="KW-0677">Repeat</keyword>
<dbReference type="InterPro" id="IPR036390">
    <property type="entry name" value="WH_DNA-bd_sf"/>
</dbReference>
<accession>A0AAD9PV20</accession>
<dbReference type="SMART" id="SM00233">
    <property type="entry name" value="PH"/>
    <property type="match status" value="2"/>
</dbReference>
<protein>
    <submittedName>
        <fullName evidence="6">Pleckstrin</fullName>
    </submittedName>
</protein>
<dbReference type="GO" id="GO:0035556">
    <property type="term" value="P:intracellular signal transduction"/>
    <property type="evidence" value="ECO:0007669"/>
    <property type="project" value="InterPro"/>
</dbReference>
<dbReference type="PANTHER" id="PTHR12092:SF16">
    <property type="entry name" value="PH DOMAIN-CONTAINING PROTEIN"/>
    <property type="match status" value="1"/>
</dbReference>
<dbReference type="InterPro" id="IPR001849">
    <property type="entry name" value="PH_domain"/>
</dbReference>
<dbReference type="Proteomes" id="UP001249851">
    <property type="component" value="Unassembled WGS sequence"/>
</dbReference>
<keyword evidence="1" id="KW-0597">Phosphoprotein</keyword>
<comment type="caution">
    <text evidence="6">The sequence shown here is derived from an EMBL/GenBank/DDBJ whole genome shotgun (WGS) entry which is preliminary data.</text>
</comment>
<keyword evidence="7" id="KW-1185">Reference proteome</keyword>
<sequence length="284" mass="32034">MESKEPRKLIKEGFLVKKIMQISGEIPLHGCFLVSPCNEYTKKEGVFRLTTKENVEYLFQAADDNEREDWTTAIANAIRKLDIKYKQRSLEPVHEQINSGSAVQFSPTQVREIVEAMQDADAGIPLDLHMSSKDNKAHKLCFTGIQVIDWLLKWSFVSNREAGVTLACLLLEDAHLQPSALRLSSQTGFPEWDYSDDSSDSEDEIQSNQASVPVGQIKLENIETKTISSEDVSSEFEQGNRKLMAGSTFLLRTRKGTKFILRAASEQDRMDWVQALQSVCPENS</sequence>
<evidence type="ECO:0000256" key="1">
    <source>
        <dbReference type="ARBA" id="ARBA00022553"/>
    </source>
</evidence>
<dbReference type="InterPro" id="IPR037370">
    <property type="entry name" value="Pleckstrin"/>
</dbReference>
<dbReference type="PANTHER" id="PTHR12092">
    <property type="entry name" value="PLECKSTRIN"/>
    <property type="match status" value="1"/>
</dbReference>
<reference evidence="6" key="2">
    <citation type="journal article" date="2023" name="Science">
        <title>Genomic signatures of disease resistance in endangered staghorn corals.</title>
        <authorList>
            <person name="Vollmer S.V."/>
            <person name="Selwyn J.D."/>
            <person name="Despard B.A."/>
            <person name="Roesel C.L."/>
        </authorList>
    </citation>
    <scope>NUCLEOTIDE SEQUENCE</scope>
    <source>
        <strain evidence="6">K2</strain>
    </source>
</reference>
<dbReference type="InterPro" id="IPR036388">
    <property type="entry name" value="WH-like_DNA-bd_sf"/>
</dbReference>
<feature type="domain" description="DEP" evidence="5">
    <location>
        <begin position="120"/>
        <end position="178"/>
    </location>
</feature>
<name>A0AAD9PV20_ACRCE</name>
<dbReference type="AlphaFoldDB" id="A0AAD9PV20"/>
<evidence type="ECO:0000313" key="6">
    <source>
        <dbReference type="EMBL" id="KAK2549612.1"/>
    </source>
</evidence>
<dbReference type="PROSITE" id="PS50003">
    <property type="entry name" value="PH_DOMAIN"/>
    <property type="match status" value="2"/>
</dbReference>
<dbReference type="Gene3D" id="1.10.10.10">
    <property type="entry name" value="Winged helix-like DNA-binding domain superfamily/Winged helix DNA-binding domain"/>
    <property type="match status" value="1"/>
</dbReference>
<dbReference type="PROSITE" id="PS50186">
    <property type="entry name" value="DEP"/>
    <property type="match status" value="1"/>
</dbReference>
<dbReference type="GO" id="GO:0005886">
    <property type="term" value="C:plasma membrane"/>
    <property type="evidence" value="ECO:0007669"/>
    <property type="project" value="TreeGrafter"/>
</dbReference>
<keyword evidence="3" id="KW-0007">Acetylation</keyword>
<dbReference type="InterPro" id="IPR000591">
    <property type="entry name" value="DEP_dom"/>
</dbReference>
<reference evidence="6" key="1">
    <citation type="journal article" date="2023" name="G3 (Bethesda)">
        <title>Whole genome assembly and annotation of the endangered Caribbean coral Acropora cervicornis.</title>
        <authorList>
            <person name="Selwyn J.D."/>
            <person name="Vollmer S.V."/>
        </authorList>
    </citation>
    <scope>NUCLEOTIDE SEQUENCE</scope>
    <source>
        <strain evidence="6">K2</strain>
    </source>
</reference>
<dbReference type="SUPFAM" id="SSF50729">
    <property type="entry name" value="PH domain-like"/>
    <property type="match status" value="2"/>
</dbReference>
<dbReference type="GO" id="GO:0030036">
    <property type="term" value="P:actin cytoskeleton organization"/>
    <property type="evidence" value="ECO:0007669"/>
    <property type="project" value="TreeGrafter"/>
</dbReference>
<proteinExistence type="predicted"/>
<dbReference type="EMBL" id="JARQWQ010000123">
    <property type="protein sequence ID" value="KAK2549612.1"/>
    <property type="molecule type" value="Genomic_DNA"/>
</dbReference>
<evidence type="ECO:0000313" key="7">
    <source>
        <dbReference type="Proteomes" id="UP001249851"/>
    </source>
</evidence>
<evidence type="ECO:0000259" key="5">
    <source>
        <dbReference type="PROSITE" id="PS50186"/>
    </source>
</evidence>
<dbReference type="SUPFAM" id="SSF46785">
    <property type="entry name" value="Winged helix' DNA-binding domain"/>
    <property type="match status" value="1"/>
</dbReference>
<dbReference type="InterPro" id="IPR011993">
    <property type="entry name" value="PH-like_dom_sf"/>
</dbReference>
<dbReference type="Pfam" id="PF00169">
    <property type="entry name" value="PH"/>
    <property type="match status" value="2"/>
</dbReference>
<feature type="domain" description="PH" evidence="4">
    <location>
        <begin position="176"/>
        <end position="281"/>
    </location>
</feature>